<dbReference type="SUPFAM" id="SSF52200">
    <property type="entry name" value="Toll/Interleukin receptor TIR domain"/>
    <property type="match status" value="1"/>
</dbReference>
<protein>
    <submittedName>
        <fullName evidence="2">Toll/interleukin-1 receptor domain-containing protein</fullName>
    </submittedName>
</protein>
<reference evidence="2 3" key="1">
    <citation type="submission" date="2020-10" db="EMBL/GenBank/DDBJ databases">
        <title>Connecting structure to function with the recovery of over 1000 high-quality activated sludge metagenome-assembled genomes encoding full-length rRNA genes using long-read sequencing.</title>
        <authorList>
            <person name="Singleton C.M."/>
            <person name="Petriglieri F."/>
            <person name="Kristensen J.M."/>
            <person name="Kirkegaard R.H."/>
            <person name="Michaelsen T.Y."/>
            <person name="Andersen M.H."/>
            <person name="Karst S.M."/>
            <person name="Dueholm M.S."/>
            <person name="Nielsen P.H."/>
            <person name="Albertsen M."/>
        </authorList>
    </citation>
    <scope>NUCLEOTIDE SEQUENCE [LARGE SCALE GENOMIC DNA]</scope>
    <source>
        <strain evidence="2">Lyne_18-Q3-R50-59_MAXAC.006</strain>
    </source>
</reference>
<dbReference type="Pfam" id="PF13676">
    <property type="entry name" value="TIR_2"/>
    <property type="match status" value="1"/>
</dbReference>
<dbReference type="Gene3D" id="3.40.50.10140">
    <property type="entry name" value="Toll/interleukin-1 receptor homology (TIR) domain"/>
    <property type="match status" value="1"/>
</dbReference>
<dbReference type="EMBL" id="JADJZA010000001">
    <property type="protein sequence ID" value="MBK9296051.1"/>
    <property type="molecule type" value="Genomic_DNA"/>
</dbReference>
<feature type="domain" description="TIR" evidence="1">
    <location>
        <begin position="11"/>
        <end position="93"/>
    </location>
</feature>
<dbReference type="GO" id="GO:0007165">
    <property type="term" value="P:signal transduction"/>
    <property type="evidence" value="ECO:0007669"/>
    <property type="project" value="InterPro"/>
</dbReference>
<gene>
    <name evidence="2" type="ORF">IPN02_04085</name>
</gene>
<dbReference type="Proteomes" id="UP000727993">
    <property type="component" value="Unassembled WGS sequence"/>
</dbReference>
<proteinExistence type="predicted"/>
<comment type="caution">
    <text evidence="2">The sequence shown here is derived from an EMBL/GenBank/DDBJ whole genome shotgun (WGS) entry which is preliminary data.</text>
</comment>
<evidence type="ECO:0000313" key="3">
    <source>
        <dbReference type="Proteomes" id="UP000727993"/>
    </source>
</evidence>
<dbReference type="InterPro" id="IPR000157">
    <property type="entry name" value="TIR_dom"/>
</dbReference>
<keyword evidence="2" id="KW-0675">Receptor</keyword>
<evidence type="ECO:0000313" key="2">
    <source>
        <dbReference type="EMBL" id="MBK9296051.1"/>
    </source>
</evidence>
<dbReference type="AlphaFoldDB" id="A0A936TC35"/>
<accession>A0A936TC35</accession>
<evidence type="ECO:0000259" key="1">
    <source>
        <dbReference type="Pfam" id="PF13676"/>
    </source>
</evidence>
<sequence length="171" mass="19013">MHEGEPQWDLFISYSRSSAGPKAAQIQRSIERVAKNAGTTIRCFRDETSLALGAELSERLTDALARSANLVVLLSPEAQASKWVDLEIRSWADANHDASHLHLLKQSPDTVLGWDSDLQDFTAASNVPEPLRGAFPPSQSGPTCRPPTYSDGRCRDSLRPFFSAQWKRFCR</sequence>
<dbReference type="InterPro" id="IPR035897">
    <property type="entry name" value="Toll_tir_struct_dom_sf"/>
</dbReference>
<name>A0A936TC35_9ACTN</name>
<organism evidence="2 3">
    <name type="scientific">Candidatus Neomicrothrix subdominans</name>
    <dbReference type="NCBI Taxonomy" id="2954438"/>
    <lineage>
        <taxon>Bacteria</taxon>
        <taxon>Bacillati</taxon>
        <taxon>Actinomycetota</taxon>
        <taxon>Acidimicrobiia</taxon>
        <taxon>Acidimicrobiales</taxon>
        <taxon>Microthrixaceae</taxon>
        <taxon>Candidatus Neomicrothrix</taxon>
    </lineage>
</organism>